<sequence length="40" mass="4370">MPGQLADDAFSRWLLPPSLGLAVPHDKVTVSQHTRRSEGV</sequence>
<protein>
    <submittedName>
        <fullName evidence="1">Uncharacterized protein</fullName>
    </submittedName>
</protein>
<gene>
    <name evidence="1" type="ORF">METZ01_LOCUS440612</name>
</gene>
<name>A0A382YZ25_9ZZZZ</name>
<accession>A0A382YZ25</accession>
<organism evidence="1">
    <name type="scientific">marine metagenome</name>
    <dbReference type="NCBI Taxonomy" id="408172"/>
    <lineage>
        <taxon>unclassified sequences</taxon>
        <taxon>metagenomes</taxon>
        <taxon>ecological metagenomes</taxon>
    </lineage>
</organism>
<dbReference type="EMBL" id="UINC01179199">
    <property type="protein sequence ID" value="SVD87758.1"/>
    <property type="molecule type" value="Genomic_DNA"/>
</dbReference>
<proteinExistence type="predicted"/>
<evidence type="ECO:0000313" key="1">
    <source>
        <dbReference type="EMBL" id="SVD87758.1"/>
    </source>
</evidence>
<reference evidence="1" key="1">
    <citation type="submission" date="2018-05" db="EMBL/GenBank/DDBJ databases">
        <authorList>
            <person name="Lanie J.A."/>
            <person name="Ng W.-L."/>
            <person name="Kazmierczak K.M."/>
            <person name="Andrzejewski T.M."/>
            <person name="Davidsen T.M."/>
            <person name="Wayne K.J."/>
            <person name="Tettelin H."/>
            <person name="Glass J.I."/>
            <person name="Rusch D."/>
            <person name="Podicherti R."/>
            <person name="Tsui H.-C.T."/>
            <person name="Winkler M.E."/>
        </authorList>
    </citation>
    <scope>NUCLEOTIDE SEQUENCE</scope>
</reference>
<dbReference type="AlphaFoldDB" id="A0A382YZ25"/>